<dbReference type="RefSeq" id="WP_346051221.1">
    <property type="nucleotide sequence ID" value="NZ_JAYGII010000012.1"/>
</dbReference>
<gene>
    <name evidence="2" type="ORF">VCB98_07160</name>
</gene>
<feature type="chain" id="PRO_5042984748" evidence="1">
    <location>
        <begin position="28"/>
        <end position="434"/>
    </location>
</feature>
<reference evidence="2 3" key="1">
    <citation type="submission" date="2023-12" db="EMBL/GenBank/DDBJ databases">
        <title>Whole-genome sequencing of halo(alkali)philic microorganisms from hypersaline lakes.</title>
        <authorList>
            <person name="Sorokin D.Y."/>
            <person name="Merkel A.Y."/>
            <person name="Messina E."/>
            <person name="Yakimov M."/>
        </authorList>
    </citation>
    <scope>NUCLEOTIDE SEQUENCE [LARGE SCALE GENOMIC DNA]</scope>
    <source>
        <strain evidence="2 3">AB-CW1</strain>
    </source>
</reference>
<keyword evidence="1" id="KW-0732">Signal</keyword>
<organism evidence="2 3">
    <name type="scientific">Natronospira elongata</name>
    <dbReference type="NCBI Taxonomy" id="3110268"/>
    <lineage>
        <taxon>Bacteria</taxon>
        <taxon>Pseudomonadati</taxon>
        <taxon>Pseudomonadota</taxon>
        <taxon>Gammaproteobacteria</taxon>
        <taxon>Natronospirales</taxon>
        <taxon>Natronospiraceae</taxon>
        <taxon>Natronospira</taxon>
    </lineage>
</organism>
<proteinExistence type="predicted"/>
<sequence>MIVRPNTLKAGLLAGIGLIALPPLATADDWDNDPWGDEEVTPLSWYGFIEGAAGYRTRSNDLIDDDMPLGEVRFQLEGQYAGDRIDGRFKLDGLADSVEDKLTGDVREARLGFSVGERTDVRLGRQVLTWGTGDLVFLNDLFPKDWVSFLIGRDDEYLKGTNDAVRVSWFGDRANIDAVWTPFFEPDNFIEGVRLSYFDPMQGELTAAPPLPLVDRPARTFDNGELATRIYGMAGSQEWAIYLYRGFFGQPTAFNPESGHLEFARLNSLGASLRGPLGTGLYNLEFSYYDSADNRDGDDPMLPNSEFRFLAGYEQEIARNLTLGTQYYVEWLQDFDELEANFQGDPATLPEEYRQLITVRLTQRLMRDNLTLGLMSFYSPDYEDWFLRPTVNYRLSDELYMTAGANLFGGEDDHTFYGQFEKDSSVFLRLKRTF</sequence>
<keyword evidence="3" id="KW-1185">Reference proteome</keyword>
<evidence type="ECO:0000256" key="1">
    <source>
        <dbReference type="SAM" id="SignalP"/>
    </source>
</evidence>
<dbReference type="Proteomes" id="UP001302316">
    <property type="component" value="Unassembled WGS sequence"/>
</dbReference>
<protein>
    <submittedName>
        <fullName evidence="2">Uncharacterized protein</fullName>
    </submittedName>
</protein>
<name>A0AAP6JFD4_9GAMM</name>
<comment type="caution">
    <text evidence="2">The sequence shown here is derived from an EMBL/GenBank/DDBJ whole genome shotgun (WGS) entry which is preliminary data.</text>
</comment>
<evidence type="ECO:0000313" key="3">
    <source>
        <dbReference type="Proteomes" id="UP001302316"/>
    </source>
</evidence>
<evidence type="ECO:0000313" key="2">
    <source>
        <dbReference type="EMBL" id="MEA5445592.1"/>
    </source>
</evidence>
<dbReference type="EMBL" id="JAYGII010000012">
    <property type="protein sequence ID" value="MEA5445592.1"/>
    <property type="molecule type" value="Genomic_DNA"/>
</dbReference>
<dbReference type="AlphaFoldDB" id="A0AAP6JFD4"/>
<accession>A0AAP6JFD4</accession>
<feature type="signal peptide" evidence="1">
    <location>
        <begin position="1"/>
        <end position="27"/>
    </location>
</feature>